<dbReference type="OrthoDB" id="4951845at2759"/>
<dbReference type="Gene3D" id="3.40.30.10">
    <property type="entry name" value="Glutaredoxin"/>
    <property type="match status" value="1"/>
</dbReference>
<accession>A0A0D2EP14</accession>
<protein>
    <recommendedName>
        <fullName evidence="1">Glutathione S-transferase UstS-like C-terminal domain-containing protein</fullName>
    </recommendedName>
</protein>
<dbReference type="STRING" id="348802.A0A0D2EP14"/>
<organism evidence="2 3">
    <name type="scientific">Exophiala xenobiotica</name>
    <dbReference type="NCBI Taxonomy" id="348802"/>
    <lineage>
        <taxon>Eukaryota</taxon>
        <taxon>Fungi</taxon>
        <taxon>Dikarya</taxon>
        <taxon>Ascomycota</taxon>
        <taxon>Pezizomycotina</taxon>
        <taxon>Eurotiomycetes</taxon>
        <taxon>Chaetothyriomycetidae</taxon>
        <taxon>Chaetothyriales</taxon>
        <taxon>Herpotrichiellaceae</taxon>
        <taxon>Exophiala</taxon>
    </lineage>
</organism>
<evidence type="ECO:0000313" key="2">
    <source>
        <dbReference type="EMBL" id="KIW57248.1"/>
    </source>
</evidence>
<dbReference type="AlphaFoldDB" id="A0A0D2EP14"/>
<dbReference type="InterPro" id="IPR054416">
    <property type="entry name" value="GST_UstS-like_C"/>
</dbReference>
<name>A0A0D2EP14_9EURO</name>
<dbReference type="GeneID" id="25327732"/>
<dbReference type="HOGENOM" id="CLU_011226_4_2_1"/>
<dbReference type="Proteomes" id="UP000054342">
    <property type="component" value="Unassembled WGS sequence"/>
</dbReference>
<sequence>MLQQRPLRQSIHKWHHSRPLHKLTRPPRIHFFDIKSRVGPFSPNTLRTRLSLNYKRLTYTESSISYPDIEPLCKSLDIPPAHHDKSATTPRYTLPALLIEIDDKDNASPLAVARLMQDHHGHCSATSVRHPNLDFGPAVAVSTTLAIAQTLDAKFPGPEYPALFPFADSEEQARHTQRTITRAVAPARRLVIPSVPDILDERGREYFDTTRRTWFKVDALNELRPKSEAEEKQLWRGLQADLDGVIGVLRREQGGVEAPFLNGHVPTYADFVVMAFLAWFHRVDRRAWDRVLEFGNGELKTLWAGCKRWLDGRGEQLEWEVE</sequence>
<reference evidence="2 3" key="1">
    <citation type="submission" date="2015-01" db="EMBL/GenBank/DDBJ databases">
        <title>The Genome Sequence of Exophiala xenobiotica CBS118157.</title>
        <authorList>
            <consortium name="The Broad Institute Genomics Platform"/>
            <person name="Cuomo C."/>
            <person name="de Hoog S."/>
            <person name="Gorbushina A."/>
            <person name="Stielow B."/>
            <person name="Teixiera M."/>
            <person name="Abouelleil A."/>
            <person name="Chapman S.B."/>
            <person name="Priest M."/>
            <person name="Young S.K."/>
            <person name="Wortman J."/>
            <person name="Nusbaum C."/>
            <person name="Birren B."/>
        </authorList>
    </citation>
    <scope>NUCLEOTIDE SEQUENCE [LARGE SCALE GENOMIC DNA]</scope>
    <source>
        <strain evidence="2 3">CBS 118157</strain>
    </source>
</reference>
<evidence type="ECO:0000313" key="3">
    <source>
        <dbReference type="Proteomes" id="UP000054342"/>
    </source>
</evidence>
<dbReference type="Pfam" id="PF22041">
    <property type="entry name" value="GST_C_7"/>
    <property type="match status" value="1"/>
</dbReference>
<gene>
    <name evidence="2" type="ORF">PV05_05824</name>
</gene>
<evidence type="ECO:0000259" key="1">
    <source>
        <dbReference type="Pfam" id="PF22041"/>
    </source>
</evidence>
<proteinExistence type="predicted"/>
<dbReference type="EMBL" id="KN847319">
    <property type="protein sequence ID" value="KIW57248.1"/>
    <property type="molecule type" value="Genomic_DNA"/>
</dbReference>
<dbReference type="RefSeq" id="XP_013317832.1">
    <property type="nucleotide sequence ID" value="XM_013462378.1"/>
</dbReference>
<dbReference type="Gene3D" id="1.20.1050.10">
    <property type="match status" value="1"/>
</dbReference>
<keyword evidence="3" id="KW-1185">Reference proteome</keyword>
<feature type="domain" description="Glutathione S-transferase UstS-like C-terminal" evidence="1">
    <location>
        <begin position="180"/>
        <end position="309"/>
    </location>
</feature>